<dbReference type="EMBL" id="KV449074">
    <property type="protein sequence ID" value="OAX32227.1"/>
    <property type="molecule type" value="Genomic_DNA"/>
</dbReference>
<organism evidence="3 4">
    <name type="scientific">Rhizopogon vinicolor AM-OR11-026</name>
    <dbReference type="NCBI Taxonomy" id="1314800"/>
    <lineage>
        <taxon>Eukaryota</taxon>
        <taxon>Fungi</taxon>
        <taxon>Dikarya</taxon>
        <taxon>Basidiomycota</taxon>
        <taxon>Agaricomycotina</taxon>
        <taxon>Agaricomycetes</taxon>
        <taxon>Agaricomycetidae</taxon>
        <taxon>Boletales</taxon>
        <taxon>Suillineae</taxon>
        <taxon>Rhizopogonaceae</taxon>
        <taxon>Rhizopogon</taxon>
    </lineage>
</organism>
<keyword evidence="2" id="KW-0472">Membrane</keyword>
<dbReference type="OrthoDB" id="10565522at2759"/>
<sequence>MSLHLASPDPNSTACGTASASTGSSMITSASHTTSFTPASQTPRPTPGRPSFAPEAQNVRLVLQPADLVVPTSSTSSISTKTMSASRSALDFNVTLAGPSPSTTPSNSSVYLAMVIIIAFVSSLIIIGPIALACSGIFAVSSLPIPPEMDTSSSSASSTIAAETNANSFSSSSTIVVTGASGPAVSSTTAPQTVGY</sequence>
<dbReference type="AlphaFoldDB" id="A0A1B7MI05"/>
<evidence type="ECO:0000256" key="1">
    <source>
        <dbReference type="SAM" id="MobiDB-lite"/>
    </source>
</evidence>
<feature type="region of interest" description="Disordered" evidence="1">
    <location>
        <begin position="1"/>
        <end position="53"/>
    </location>
</feature>
<protein>
    <submittedName>
        <fullName evidence="3">Uncharacterized protein</fullName>
    </submittedName>
</protein>
<keyword evidence="4" id="KW-1185">Reference proteome</keyword>
<evidence type="ECO:0000313" key="3">
    <source>
        <dbReference type="EMBL" id="OAX32227.1"/>
    </source>
</evidence>
<keyword evidence="2" id="KW-1133">Transmembrane helix</keyword>
<dbReference type="Proteomes" id="UP000092154">
    <property type="component" value="Unassembled WGS sequence"/>
</dbReference>
<reference evidence="3 4" key="1">
    <citation type="submission" date="2016-06" db="EMBL/GenBank/DDBJ databases">
        <title>Comparative genomics of the ectomycorrhizal sister species Rhizopogon vinicolor and Rhizopogon vesiculosus (Basidiomycota: Boletales) reveals a divergence of the mating type B locus.</title>
        <authorList>
            <consortium name="DOE Joint Genome Institute"/>
            <person name="Mujic A.B."/>
            <person name="Kuo A."/>
            <person name="Tritt A."/>
            <person name="Lipzen A."/>
            <person name="Chen C."/>
            <person name="Johnson J."/>
            <person name="Sharma A."/>
            <person name="Barry K."/>
            <person name="Grigoriev I.V."/>
            <person name="Spatafora J.W."/>
        </authorList>
    </citation>
    <scope>NUCLEOTIDE SEQUENCE [LARGE SCALE GENOMIC DNA]</scope>
    <source>
        <strain evidence="3 4">AM-OR11-026</strain>
    </source>
</reference>
<keyword evidence="2" id="KW-0812">Transmembrane</keyword>
<gene>
    <name evidence="3" type="ORF">K503DRAFT_776865</name>
</gene>
<accession>A0A1B7MI05</accession>
<dbReference type="InParanoid" id="A0A1B7MI05"/>
<evidence type="ECO:0000256" key="2">
    <source>
        <dbReference type="SAM" id="Phobius"/>
    </source>
</evidence>
<feature type="transmembrane region" description="Helical" evidence="2">
    <location>
        <begin position="110"/>
        <end position="140"/>
    </location>
</feature>
<evidence type="ECO:0000313" key="4">
    <source>
        <dbReference type="Proteomes" id="UP000092154"/>
    </source>
</evidence>
<proteinExistence type="predicted"/>
<feature type="compositionally biased region" description="Polar residues" evidence="1">
    <location>
        <begin position="32"/>
        <end position="43"/>
    </location>
</feature>
<name>A0A1B7MI05_9AGAM</name>
<feature type="compositionally biased region" description="Low complexity" evidence="1">
    <location>
        <begin position="12"/>
        <end position="31"/>
    </location>
</feature>